<dbReference type="InterPro" id="IPR010623">
    <property type="entry name" value="IcmF_C"/>
</dbReference>
<evidence type="ECO:0000259" key="4">
    <source>
        <dbReference type="Pfam" id="PF21070"/>
    </source>
</evidence>
<keyword evidence="1" id="KW-0812">Transmembrane</keyword>
<feature type="domain" description="IcmF-related" evidence="3">
    <location>
        <begin position="404"/>
        <end position="718"/>
    </location>
</feature>
<dbReference type="PANTHER" id="PTHR36153">
    <property type="entry name" value="INNER MEMBRANE PROTEIN-RELATED"/>
    <property type="match status" value="1"/>
</dbReference>
<organism evidence="5 6">
    <name type="scientific">Caballeronia sordidicola</name>
    <name type="common">Burkholderia sordidicola</name>
    <dbReference type="NCBI Taxonomy" id="196367"/>
    <lineage>
        <taxon>Bacteria</taxon>
        <taxon>Pseudomonadati</taxon>
        <taxon>Pseudomonadota</taxon>
        <taxon>Betaproteobacteria</taxon>
        <taxon>Burkholderiales</taxon>
        <taxon>Burkholderiaceae</taxon>
        <taxon>Caballeronia</taxon>
    </lineage>
</organism>
<keyword evidence="1" id="KW-1133">Transmembrane helix</keyword>
<dbReference type="Pfam" id="PF06761">
    <property type="entry name" value="IcmF-related"/>
    <property type="match status" value="1"/>
</dbReference>
<evidence type="ECO:0000256" key="1">
    <source>
        <dbReference type="SAM" id="Phobius"/>
    </source>
</evidence>
<evidence type="ECO:0000313" key="5">
    <source>
        <dbReference type="EMBL" id="OTP77124.1"/>
    </source>
</evidence>
<dbReference type="PANTHER" id="PTHR36153:SF1">
    <property type="entry name" value="TYPE VI SECRETION SYSTEM COMPONENT TSSM1"/>
    <property type="match status" value="1"/>
</dbReference>
<name>A0A242N167_CABSO</name>
<dbReference type="Pfam" id="PF21070">
    <property type="entry name" value="IcmF_helical"/>
    <property type="match status" value="1"/>
</dbReference>
<evidence type="ECO:0000259" key="2">
    <source>
        <dbReference type="Pfam" id="PF06744"/>
    </source>
</evidence>
<dbReference type="InterPro" id="IPR009612">
    <property type="entry name" value="IcmF-rel"/>
</dbReference>
<feature type="domain" description="Type VI secretion system component TssM1 helical" evidence="4">
    <location>
        <begin position="871"/>
        <end position="976"/>
    </location>
</feature>
<dbReference type="InterPro" id="IPR053156">
    <property type="entry name" value="T6SS_TssM-like"/>
</dbReference>
<feature type="transmembrane region" description="Helical" evidence="1">
    <location>
        <begin position="341"/>
        <end position="367"/>
    </location>
</feature>
<feature type="domain" description="Type VI secretion system IcmF C-terminal" evidence="2">
    <location>
        <begin position="980"/>
        <end position="1083"/>
    </location>
</feature>
<protein>
    <submittedName>
        <fullName evidence="5">Putative membrane protein</fullName>
    </submittedName>
</protein>
<dbReference type="AlphaFoldDB" id="A0A242N167"/>
<sequence>MWGIALVALVAAGIALGFVWLSGDLVRTSHVEEKKTASIWILTGLTCSIVLNLLASRVGAWTTIGIVFRRNAGNASRDREATASVSRDSRLTDLRAELRGQFGWRWKYRQPWLVVTGQDTLTETVAPGLRRTGFMLTENAVLLHAAPENVDGKAWRDQISRMRPRRPADAMVQVLRATDVTTIDPELARTLATQAIDLRWAAPVYLLHSVQVTGKQPEAFEAVGMALKDAPGFSSGLDTVMRASAHRGALALRGPERIRYLAQISEYMDHQSARILAQFDALVASKWRRASLAGMMFVPVYPTPPGSDFNKTALLHASVSPTWRFLADAARSGKGKRVGFYWSNAVLAAVAAATMMWCVALVISFIGNRDIALSASMVAKRALAAAAGSSEAIRTQLEFQQTIETLEANGQHGAPWYLRAGLNSNEAILSKLWPLYQTVSARNLRDPVARSLQSTLAMLSELRSDSPQDPKAMQRYYNALKAYLMLAEPRRTDAAFLSQELLKGWRQPTDMPVGEWLDKSPRLASFYANHLATHPEWRTLINDVSHDSTIGGARNALINQIGLQTADDALYKSLMDEAKGKYSDATLATLLNGADARGLFGTAQSVPGIYTRAAWDGFIAESIDKVSRERNTGGDWVLSEINTKTDPAREAKVDSQESIKQRLTARYFVDYAAAWQGFLNSVRWQSSTNLSGTIDQLSRLADAQQSPLIALMKSVQYQAQAGRPSQALSETLVRKARDLLHGGAASSGDQSLPPNPLDSAFGPLLAMMGDVTDDRGATRTPAAPNDVGLAHYLNRVTAVRLKLQQIASSPEPQAMARTLAQAIFQGKLSELMQARDDANITAASLGVHWAGFGNALFARPLDAAWQTILTPAGAGLNDLWRTSVATPFKTAFDGRYPFAETPADASFVELGRYIRPDTGLISRFVTSQLAGVLQQSGDRWTPSELAPQALQFDPAFIKALAQLSAIGARLYAQGDAGYRFELMALPTVDVTRTELNIDGVSILYFNQRETWKALQWPGNGLNGRAILTWQTFDAGTRIAFESTGDWAFLRLLEKAEASSLDSTRTALTWTYGDKEPLHYVIRTQAGTGPLDLLKLRGFKMPERIFTVGTNASKTVAGTMLPPLPPELQP</sequence>
<dbReference type="EMBL" id="NBTZ01000033">
    <property type="protein sequence ID" value="OTP77124.1"/>
    <property type="molecule type" value="Genomic_DNA"/>
</dbReference>
<proteinExistence type="predicted"/>
<comment type="caution">
    <text evidence="5">The sequence shown here is derived from an EMBL/GenBank/DDBJ whole genome shotgun (WGS) entry which is preliminary data.</text>
</comment>
<accession>A0A242N167</accession>
<gene>
    <name evidence="5" type="ORF">PAMC26577_09160</name>
</gene>
<feature type="transmembrane region" description="Helical" evidence="1">
    <location>
        <begin position="37"/>
        <end position="55"/>
    </location>
</feature>
<evidence type="ECO:0000313" key="6">
    <source>
        <dbReference type="Proteomes" id="UP000195221"/>
    </source>
</evidence>
<reference evidence="5 6" key="1">
    <citation type="submission" date="2017-03" db="EMBL/GenBank/DDBJ databases">
        <title>Genome analysis of strain PAMC 26577.</title>
        <authorList>
            <person name="Oh H.-M."/>
            <person name="Yang J.-A."/>
        </authorList>
    </citation>
    <scope>NUCLEOTIDE SEQUENCE [LARGE SCALE GENOMIC DNA]</scope>
    <source>
        <strain evidence="5 6">PAMC 26577</strain>
    </source>
</reference>
<dbReference type="InterPro" id="IPR048677">
    <property type="entry name" value="TssM1_hel"/>
</dbReference>
<dbReference type="Proteomes" id="UP000195221">
    <property type="component" value="Unassembled WGS sequence"/>
</dbReference>
<dbReference type="Pfam" id="PF06744">
    <property type="entry name" value="IcmF_C"/>
    <property type="match status" value="1"/>
</dbReference>
<keyword evidence="1" id="KW-0472">Membrane</keyword>
<evidence type="ECO:0000259" key="3">
    <source>
        <dbReference type="Pfam" id="PF06761"/>
    </source>
</evidence>